<sequence>LSCPWLRPIAVLLPSCLGFLTPLPLLFAVSQPQGFLVLELVSPHQLITTYPSELGLLPTYTSVYTWCCSSSCTRVSQPKLFPVVDRVRGTQRRPFTPPNTHTLASPRHVPCCFAVAFVFALYPTTNPLCIRLCLLRCSASPQRARAFGRLWRPFAQAGGLGAPNNGAPLLRTRRIKSSFLGLVTSHSGPLPP</sequence>
<gene>
    <name evidence="2" type="ORF">BN869_000009834_1</name>
</gene>
<feature type="non-terminal residue" evidence="2">
    <location>
        <position position="1"/>
    </location>
</feature>
<protein>
    <recommendedName>
        <fullName evidence="3">Secreted protein</fullName>
    </recommendedName>
</protein>
<name>A0A0B7KGG2_BIOOC</name>
<organism evidence="2">
    <name type="scientific">Bionectria ochroleuca</name>
    <name type="common">Gliocladium roseum</name>
    <dbReference type="NCBI Taxonomy" id="29856"/>
    <lineage>
        <taxon>Eukaryota</taxon>
        <taxon>Fungi</taxon>
        <taxon>Dikarya</taxon>
        <taxon>Ascomycota</taxon>
        <taxon>Pezizomycotina</taxon>
        <taxon>Sordariomycetes</taxon>
        <taxon>Hypocreomycetidae</taxon>
        <taxon>Hypocreales</taxon>
        <taxon>Bionectriaceae</taxon>
        <taxon>Clonostachys</taxon>
    </lineage>
</organism>
<dbReference type="AlphaFoldDB" id="A0A0B7KGG2"/>
<reference evidence="2" key="1">
    <citation type="submission" date="2015-01" db="EMBL/GenBank/DDBJ databases">
        <authorList>
            <person name="Durling Mikael"/>
        </authorList>
    </citation>
    <scope>NUCLEOTIDE SEQUENCE</scope>
</reference>
<evidence type="ECO:0000313" key="2">
    <source>
        <dbReference type="EMBL" id="CEO53776.1"/>
    </source>
</evidence>
<feature type="non-terminal residue" evidence="2">
    <location>
        <position position="192"/>
    </location>
</feature>
<evidence type="ECO:0008006" key="3">
    <source>
        <dbReference type="Google" id="ProtNLM"/>
    </source>
</evidence>
<feature type="chain" id="PRO_5002118585" description="Secreted protein" evidence="1">
    <location>
        <begin position="19"/>
        <end position="192"/>
    </location>
</feature>
<accession>A0A0B7KGG2</accession>
<keyword evidence="1" id="KW-0732">Signal</keyword>
<evidence type="ECO:0000256" key="1">
    <source>
        <dbReference type="SAM" id="SignalP"/>
    </source>
</evidence>
<dbReference type="EMBL" id="CDPU01000037">
    <property type="protein sequence ID" value="CEO53776.1"/>
    <property type="molecule type" value="Genomic_DNA"/>
</dbReference>
<proteinExistence type="predicted"/>
<feature type="signal peptide" evidence="1">
    <location>
        <begin position="1"/>
        <end position="18"/>
    </location>
</feature>